<protein>
    <submittedName>
        <fullName evidence="2">Uncharacterized protein</fullName>
    </submittedName>
</protein>
<evidence type="ECO:0000313" key="2">
    <source>
        <dbReference type="EMBL" id="KAF1828593.1"/>
    </source>
</evidence>
<name>A0A6A5K587_9PLEO</name>
<reference evidence="2" key="1">
    <citation type="submission" date="2020-01" db="EMBL/GenBank/DDBJ databases">
        <authorList>
            <consortium name="DOE Joint Genome Institute"/>
            <person name="Haridas S."/>
            <person name="Albert R."/>
            <person name="Binder M."/>
            <person name="Bloem J."/>
            <person name="Labutti K."/>
            <person name="Salamov A."/>
            <person name="Andreopoulos B."/>
            <person name="Baker S.E."/>
            <person name="Barry K."/>
            <person name="Bills G."/>
            <person name="Bluhm B.H."/>
            <person name="Cannon C."/>
            <person name="Castanera R."/>
            <person name="Culley D.E."/>
            <person name="Daum C."/>
            <person name="Ezra D."/>
            <person name="Gonzalez J.B."/>
            <person name="Henrissat B."/>
            <person name="Kuo A."/>
            <person name="Liang C."/>
            <person name="Lipzen A."/>
            <person name="Lutzoni F."/>
            <person name="Magnuson J."/>
            <person name="Mondo S."/>
            <person name="Nolan M."/>
            <person name="Ohm R."/>
            <person name="Pangilinan J."/>
            <person name="Park H.-J."/>
            <person name="Ramirez L."/>
            <person name="Alfaro M."/>
            <person name="Sun H."/>
            <person name="Tritt A."/>
            <person name="Yoshinaga Y."/>
            <person name="Zwiers L.-H."/>
            <person name="Turgeon B.G."/>
            <person name="Goodwin S.B."/>
            <person name="Spatafora J.W."/>
            <person name="Crous P.W."/>
            <person name="Grigoriev I.V."/>
        </authorList>
    </citation>
    <scope>NUCLEOTIDE SEQUENCE</scope>
    <source>
        <strain evidence="2">P77</strain>
    </source>
</reference>
<dbReference type="Proteomes" id="UP000800040">
    <property type="component" value="Unassembled WGS sequence"/>
</dbReference>
<dbReference type="OrthoDB" id="4500473at2759"/>
<gene>
    <name evidence="2" type="ORF">BDW02DRAFT_216124</name>
</gene>
<dbReference type="AlphaFoldDB" id="A0A6A5K587"/>
<feature type="region of interest" description="Disordered" evidence="1">
    <location>
        <begin position="231"/>
        <end position="255"/>
    </location>
</feature>
<dbReference type="EMBL" id="ML975522">
    <property type="protein sequence ID" value="KAF1828593.1"/>
    <property type="molecule type" value="Genomic_DNA"/>
</dbReference>
<evidence type="ECO:0000256" key="1">
    <source>
        <dbReference type="SAM" id="MobiDB-lite"/>
    </source>
</evidence>
<organism evidence="2 3">
    <name type="scientific">Decorospora gaudefroyi</name>
    <dbReference type="NCBI Taxonomy" id="184978"/>
    <lineage>
        <taxon>Eukaryota</taxon>
        <taxon>Fungi</taxon>
        <taxon>Dikarya</taxon>
        <taxon>Ascomycota</taxon>
        <taxon>Pezizomycotina</taxon>
        <taxon>Dothideomycetes</taxon>
        <taxon>Pleosporomycetidae</taxon>
        <taxon>Pleosporales</taxon>
        <taxon>Pleosporineae</taxon>
        <taxon>Pleosporaceae</taxon>
        <taxon>Decorospora</taxon>
    </lineage>
</organism>
<keyword evidence="3" id="KW-1185">Reference proteome</keyword>
<proteinExistence type="predicted"/>
<sequence length="299" mass="33301">MAQRPTYFLAPPRSYQPIGPIRLGAVIPSPKLPDEPIYVAAVPPCTSLSNPDPNGTTTSTQIKWKASRIKRSSQQFGVWTSFLQMVVGVGIDAAVERAKAIKLAWEVEEMRTESFVPSMQWLEDLVKIPIVKERKRIFVITGIMIATNMTCFRQELSGRGWNLSLGVDFTAFTGVPVSTEPRVGRESEEGVSIAGMSEGDTVFAFQVREVRVRRKGGVKEHRVVTKSALFSQERNKEDEEEDADKAVEVEGLSEELTGKEFDLETTVVKQATREDEGEGDVEEVMCVMPEDVWLDDLTS</sequence>
<accession>A0A6A5K587</accession>
<evidence type="ECO:0000313" key="3">
    <source>
        <dbReference type="Proteomes" id="UP000800040"/>
    </source>
</evidence>